<dbReference type="GO" id="GO:0016787">
    <property type="term" value="F:hydrolase activity"/>
    <property type="evidence" value="ECO:0007669"/>
    <property type="project" value="UniProtKB-KW"/>
</dbReference>
<dbReference type="InterPro" id="IPR007560">
    <property type="entry name" value="Restrct_endonuc_IV_Mrr"/>
</dbReference>
<dbReference type="SUPFAM" id="SSF52980">
    <property type="entry name" value="Restriction endonuclease-like"/>
    <property type="match status" value="1"/>
</dbReference>
<name>A0ABD4W3I3_9LACO</name>
<dbReference type="AlphaFoldDB" id="A0ABD4W3I3"/>
<sequence length="310" mass="35252">MTYERRSAEEAIVLALREMGGSGSRKEIRRLIADNGYDGFTQEDVYGTIISSRSGKDYCPFMFDFNFGLKNLYAAGMLKALARGKDVELTQQGINFDLSTYRTKEQDEAVAKYWEIHAKSKKKKDEIKVSSNDVISEQVEDETGSDELADQDEADDAWKTELLNAIKKFSPAKFERFSRLLVTEMGVKMDKSIGVSMSGDHGLDGFGYFQSDDFRTSRVAIQCKQYDTANVGEAQIRDFIGSMYLQKAEYGIFITTRSYFTPQARAMAVQGDRPVTLIDGQALTDLIEKYQLKIHPVTTYRLNDYYYEED</sequence>
<evidence type="ECO:0000313" key="3">
    <source>
        <dbReference type="EMBL" id="MDA3782416.1"/>
    </source>
</evidence>
<comment type="caution">
    <text evidence="3">The sequence shown here is derived from an EMBL/GenBank/DDBJ whole genome shotgun (WGS) entry which is preliminary data.</text>
</comment>
<accession>A0ABD4W3I3</accession>
<dbReference type="RefSeq" id="WP_271018110.1">
    <property type="nucleotide sequence ID" value="NZ_JAQIEQ010000011.1"/>
</dbReference>
<dbReference type="InterPro" id="IPR011335">
    <property type="entry name" value="Restrct_endonuc-II-like"/>
</dbReference>
<evidence type="ECO:0000256" key="1">
    <source>
        <dbReference type="ARBA" id="ARBA00022801"/>
    </source>
</evidence>
<dbReference type="EMBL" id="JAQIEV010000011">
    <property type="protein sequence ID" value="MDA3782416.1"/>
    <property type="molecule type" value="Genomic_DNA"/>
</dbReference>
<keyword evidence="3" id="KW-0540">Nuclease</keyword>
<evidence type="ECO:0000259" key="2">
    <source>
        <dbReference type="Pfam" id="PF04471"/>
    </source>
</evidence>
<dbReference type="InterPro" id="IPR011856">
    <property type="entry name" value="tRNA_endonuc-like_dom_sf"/>
</dbReference>
<evidence type="ECO:0000313" key="4">
    <source>
        <dbReference type="Proteomes" id="UP001213083"/>
    </source>
</evidence>
<organism evidence="3 4">
    <name type="scientific">Lactobacillus delbrueckii</name>
    <dbReference type="NCBI Taxonomy" id="1584"/>
    <lineage>
        <taxon>Bacteria</taxon>
        <taxon>Bacillati</taxon>
        <taxon>Bacillota</taxon>
        <taxon>Bacilli</taxon>
        <taxon>Lactobacillales</taxon>
        <taxon>Lactobacillaceae</taxon>
        <taxon>Lactobacillus</taxon>
    </lineage>
</organism>
<feature type="domain" description="Restriction endonuclease type IV Mrr" evidence="2">
    <location>
        <begin position="166"/>
        <end position="287"/>
    </location>
</feature>
<proteinExistence type="predicted"/>
<gene>
    <name evidence="3" type="ORF">PF593_04530</name>
</gene>
<dbReference type="PANTHER" id="PTHR30015">
    <property type="entry name" value="MRR RESTRICTION SYSTEM PROTEIN"/>
    <property type="match status" value="1"/>
</dbReference>
<dbReference type="PANTHER" id="PTHR30015:SF7">
    <property type="entry name" value="TYPE IV METHYL-DIRECTED RESTRICTION ENZYME ECOKMRR"/>
    <property type="match status" value="1"/>
</dbReference>
<dbReference type="Gene3D" id="3.40.1350.10">
    <property type="match status" value="1"/>
</dbReference>
<keyword evidence="3" id="KW-0255">Endonuclease</keyword>
<keyword evidence="1" id="KW-0378">Hydrolase</keyword>
<dbReference type="InterPro" id="IPR052906">
    <property type="entry name" value="Type_IV_Methyl-Rstrct_Enzyme"/>
</dbReference>
<dbReference type="Proteomes" id="UP001213083">
    <property type="component" value="Unassembled WGS sequence"/>
</dbReference>
<dbReference type="GO" id="GO:0004519">
    <property type="term" value="F:endonuclease activity"/>
    <property type="evidence" value="ECO:0007669"/>
    <property type="project" value="UniProtKB-KW"/>
</dbReference>
<protein>
    <submittedName>
        <fullName evidence="3">Restriction endonuclease</fullName>
    </submittedName>
</protein>
<dbReference type="Pfam" id="PF04471">
    <property type="entry name" value="Mrr_cat"/>
    <property type="match status" value="1"/>
</dbReference>
<reference evidence="3 4" key="1">
    <citation type="submission" date="2023-01" db="EMBL/GenBank/DDBJ databases">
        <title>Sequencing of the bacterial strains from artisanal fermented milk Matsoni.</title>
        <authorList>
            <person name="Rozman V."/>
            <person name="Accetto T."/>
            <person name="Bogovic Matijasic B."/>
        </authorList>
    </citation>
    <scope>NUCLEOTIDE SEQUENCE [LARGE SCALE GENOMIC DNA]</scope>
    <source>
        <strain evidence="4">lbl143</strain>
    </source>
</reference>